<name>A0ABX1DSL9_9HYPH</name>
<dbReference type="Proteomes" id="UP000568486">
    <property type="component" value="Unassembled WGS sequence"/>
</dbReference>
<comment type="caution">
    <text evidence="1">The sequence shown here is derived from an EMBL/GenBank/DDBJ whole genome shotgun (WGS) entry which is preliminary data.</text>
</comment>
<dbReference type="Pfam" id="PF06698">
    <property type="entry name" value="DUF1192"/>
    <property type="match status" value="1"/>
</dbReference>
<sequence>MSGFDEDVAKPRCSVALSQEELSLLSVTEIDQRIALLQSEIERLKAERLKRATARSGSIVSIGELVSGNGCRSKIAGTISGRNV</sequence>
<accession>A0ABX1DSL9</accession>
<evidence type="ECO:0000313" key="1">
    <source>
        <dbReference type="EMBL" id="NKC27918.1"/>
    </source>
</evidence>
<dbReference type="EMBL" id="JAAVLR010000001">
    <property type="protein sequence ID" value="NKC27918.1"/>
    <property type="molecule type" value="Genomic_DNA"/>
</dbReference>
<evidence type="ECO:0000313" key="2">
    <source>
        <dbReference type="Proteomes" id="UP000568486"/>
    </source>
</evidence>
<keyword evidence="2" id="KW-1185">Reference proteome</keyword>
<dbReference type="InterPro" id="IPR009579">
    <property type="entry name" value="DUF1192"/>
</dbReference>
<reference evidence="1 2" key="1">
    <citation type="submission" date="2020-03" db="EMBL/GenBank/DDBJ databases">
        <title>Whole genome sequencing of clinical and environmental type strains of Ochrobactrum.</title>
        <authorList>
            <person name="Dharne M."/>
        </authorList>
    </citation>
    <scope>NUCLEOTIDE SEQUENCE [LARGE SCALE GENOMIC DNA]</scope>
    <source>
        <strain evidence="1 2">DSM 22292</strain>
    </source>
</reference>
<proteinExistence type="predicted"/>
<protein>
    <submittedName>
        <fullName evidence="1">DUF1192 family protein</fullName>
    </submittedName>
</protein>
<gene>
    <name evidence="1" type="ORF">HED52_05200</name>
</gene>
<organism evidence="1 2">
    <name type="scientific">Brucella ciceri</name>
    <dbReference type="NCBI Taxonomy" id="391287"/>
    <lineage>
        <taxon>Bacteria</taxon>
        <taxon>Pseudomonadati</taxon>
        <taxon>Pseudomonadota</taxon>
        <taxon>Alphaproteobacteria</taxon>
        <taxon>Hyphomicrobiales</taxon>
        <taxon>Brucellaceae</taxon>
        <taxon>Brucella/Ochrobactrum group</taxon>
        <taxon>Brucella</taxon>
    </lineage>
</organism>